<organism evidence="7 8">
    <name type="scientific">Ectocarpus siliculosus</name>
    <name type="common">Brown alga</name>
    <name type="synonym">Conferva siliculosa</name>
    <dbReference type="NCBI Taxonomy" id="2880"/>
    <lineage>
        <taxon>Eukaryota</taxon>
        <taxon>Sar</taxon>
        <taxon>Stramenopiles</taxon>
        <taxon>Ochrophyta</taxon>
        <taxon>PX clade</taxon>
        <taxon>Phaeophyceae</taxon>
        <taxon>Ectocarpales</taxon>
        <taxon>Ectocarpaceae</taxon>
        <taxon>Ectocarpus</taxon>
    </lineage>
</organism>
<dbReference type="SMART" id="SM00710">
    <property type="entry name" value="PbH1"/>
    <property type="match status" value="8"/>
</dbReference>
<dbReference type="InterPro" id="IPR012334">
    <property type="entry name" value="Pectin_lyas_fold"/>
</dbReference>
<dbReference type="InParanoid" id="D8LRN0"/>
<dbReference type="PANTHER" id="PTHR22990:SF15">
    <property type="entry name" value="F-BOX ONLY PROTEIN 10"/>
    <property type="match status" value="1"/>
</dbReference>
<dbReference type="PROSITE" id="PS51212">
    <property type="entry name" value="WSC"/>
    <property type="match status" value="1"/>
</dbReference>
<keyword evidence="5" id="KW-0732">Signal</keyword>
<gene>
    <name evidence="7" type="primary">MEP14</name>
    <name evidence="7" type="ORF">Esi_0069_0059</name>
</gene>
<dbReference type="EC" id="5.1.3.-" evidence="7"/>
<dbReference type="AlphaFoldDB" id="D8LRN0"/>
<dbReference type="OrthoDB" id="5985073at2759"/>
<dbReference type="GO" id="GO:0016853">
    <property type="term" value="F:isomerase activity"/>
    <property type="evidence" value="ECO:0007669"/>
    <property type="project" value="UniProtKB-KW"/>
</dbReference>
<feature type="compositionally biased region" description="Low complexity" evidence="4">
    <location>
        <begin position="209"/>
        <end position="219"/>
    </location>
</feature>
<evidence type="ECO:0000256" key="3">
    <source>
        <dbReference type="ARBA" id="ARBA00022786"/>
    </source>
</evidence>
<dbReference type="Gene3D" id="2.160.20.10">
    <property type="entry name" value="Single-stranded right-handed beta-helix, Pectin lyase-like"/>
    <property type="match status" value="1"/>
</dbReference>
<protein>
    <submittedName>
        <fullName evidence="7">Mannuronan C-5-epimerase</fullName>
        <ecNumber evidence="7">5.1.3.-</ecNumber>
    </submittedName>
</protein>
<dbReference type="Proteomes" id="UP000002630">
    <property type="component" value="Linkage Group LG26"/>
</dbReference>
<evidence type="ECO:0000313" key="7">
    <source>
        <dbReference type="EMBL" id="CBN77791.1"/>
    </source>
</evidence>
<feature type="signal peptide" evidence="5">
    <location>
        <begin position="1"/>
        <end position="18"/>
    </location>
</feature>
<proteinExistence type="predicted"/>
<dbReference type="PANTHER" id="PTHR22990">
    <property type="entry name" value="F-BOX ONLY PROTEIN"/>
    <property type="match status" value="1"/>
</dbReference>
<dbReference type="EMBL" id="FN648916">
    <property type="protein sequence ID" value="CBN77791.1"/>
    <property type="molecule type" value="Genomic_DNA"/>
</dbReference>
<evidence type="ECO:0000313" key="8">
    <source>
        <dbReference type="Proteomes" id="UP000002630"/>
    </source>
</evidence>
<evidence type="ECO:0000256" key="1">
    <source>
        <dbReference type="ARBA" id="ARBA00004906"/>
    </source>
</evidence>
<keyword evidence="7" id="KW-0413">Isomerase</keyword>
<evidence type="ECO:0000259" key="6">
    <source>
        <dbReference type="PROSITE" id="PS51212"/>
    </source>
</evidence>
<dbReference type="InterPro" id="IPR006626">
    <property type="entry name" value="PbH1"/>
</dbReference>
<feature type="region of interest" description="Disordered" evidence="4">
    <location>
        <begin position="190"/>
        <end position="232"/>
    </location>
</feature>
<keyword evidence="3" id="KW-0833">Ubl conjugation pathway</keyword>
<dbReference type="InterPro" id="IPR011050">
    <property type="entry name" value="Pectin_lyase_fold/virulence"/>
</dbReference>
<reference evidence="7 8" key="1">
    <citation type="journal article" date="2010" name="Nature">
        <title>The Ectocarpus genome and the independent evolution of multicellularity in brown algae.</title>
        <authorList>
            <person name="Cock J.M."/>
            <person name="Sterck L."/>
            <person name="Rouze P."/>
            <person name="Scornet D."/>
            <person name="Allen A.E."/>
            <person name="Amoutzias G."/>
            <person name="Anthouard V."/>
            <person name="Artiguenave F."/>
            <person name="Aury J.M."/>
            <person name="Badger J.H."/>
            <person name="Beszteri B."/>
            <person name="Billiau K."/>
            <person name="Bonnet E."/>
            <person name="Bothwell J.H."/>
            <person name="Bowler C."/>
            <person name="Boyen C."/>
            <person name="Brownlee C."/>
            <person name="Carrano C.J."/>
            <person name="Charrier B."/>
            <person name="Cho G.Y."/>
            <person name="Coelho S.M."/>
            <person name="Collen J."/>
            <person name="Corre E."/>
            <person name="Da Silva C."/>
            <person name="Delage L."/>
            <person name="Delaroque N."/>
            <person name="Dittami S.M."/>
            <person name="Doulbeau S."/>
            <person name="Elias M."/>
            <person name="Farnham G."/>
            <person name="Gachon C.M."/>
            <person name="Gschloessl B."/>
            <person name="Heesch S."/>
            <person name="Jabbari K."/>
            <person name="Jubin C."/>
            <person name="Kawai H."/>
            <person name="Kimura K."/>
            <person name="Kloareg B."/>
            <person name="Kupper F.C."/>
            <person name="Lang D."/>
            <person name="Le Bail A."/>
            <person name="Leblanc C."/>
            <person name="Lerouge P."/>
            <person name="Lohr M."/>
            <person name="Lopez P.J."/>
            <person name="Martens C."/>
            <person name="Maumus F."/>
            <person name="Michel G."/>
            <person name="Miranda-Saavedra D."/>
            <person name="Morales J."/>
            <person name="Moreau H."/>
            <person name="Motomura T."/>
            <person name="Nagasato C."/>
            <person name="Napoli C.A."/>
            <person name="Nelson D.R."/>
            <person name="Nyvall-Collen P."/>
            <person name="Peters A.F."/>
            <person name="Pommier C."/>
            <person name="Potin P."/>
            <person name="Poulain J."/>
            <person name="Quesneville H."/>
            <person name="Read B."/>
            <person name="Rensing S.A."/>
            <person name="Ritter A."/>
            <person name="Rousvoal S."/>
            <person name="Samanta M."/>
            <person name="Samson G."/>
            <person name="Schroeder D.C."/>
            <person name="Segurens B."/>
            <person name="Strittmatter M."/>
            <person name="Tonon T."/>
            <person name="Tregear J.W."/>
            <person name="Valentin K."/>
            <person name="von Dassow P."/>
            <person name="Yamagishi T."/>
            <person name="Van de Peer Y."/>
            <person name="Wincker P."/>
        </authorList>
    </citation>
    <scope>NUCLEOTIDE SEQUENCE [LARGE SCALE GENOMIC DNA]</scope>
    <source>
        <strain evidence="8">Ec32 / CCAP1310/4</strain>
    </source>
</reference>
<dbReference type="Pfam" id="PF05048">
    <property type="entry name" value="NosD"/>
    <property type="match status" value="1"/>
</dbReference>
<evidence type="ECO:0000256" key="5">
    <source>
        <dbReference type="SAM" id="SignalP"/>
    </source>
</evidence>
<keyword evidence="8" id="KW-1185">Reference proteome</keyword>
<evidence type="ECO:0000256" key="2">
    <source>
        <dbReference type="ARBA" id="ARBA00022737"/>
    </source>
</evidence>
<dbReference type="NCBIfam" id="TIGR03804">
    <property type="entry name" value="para_beta_helix"/>
    <property type="match status" value="1"/>
</dbReference>
<dbReference type="InterPro" id="IPR002889">
    <property type="entry name" value="WSC_carb-bd"/>
</dbReference>
<dbReference type="InterPro" id="IPR051550">
    <property type="entry name" value="SCF-Subunits/Alg-Epimerases"/>
</dbReference>
<dbReference type="SUPFAM" id="SSF51126">
    <property type="entry name" value="Pectin lyase-like"/>
    <property type="match status" value="1"/>
</dbReference>
<dbReference type="InterPro" id="IPR007742">
    <property type="entry name" value="NosD_dom"/>
</dbReference>
<feature type="chain" id="PRO_5003117430" evidence="5">
    <location>
        <begin position="19"/>
        <end position="679"/>
    </location>
</feature>
<dbReference type="EMBL" id="FN649751">
    <property type="protein sequence ID" value="CBN77791.1"/>
    <property type="molecule type" value="Genomic_DNA"/>
</dbReference>
<name>D8LRN0_ECTSI</name>
<sequence length="679" mass="73186">MRFSKLVLPMLSVGVAAAQKCSNGFPGIEKSGACCVSDCGTCGGSGCSSRESGLTGDDCCTKNILKQGAPCSATGHAPCFLDGDSTPSKSTPTESDGFVYEGCFNDKPEPDRLFSYVTTMDDMTTELCANECKGYAFFGLQWGREAGCGTCGGTGCSQRPGLTDSDCCIGKIEESGPLCSVTGKAPCFVDGDSSAPEQTSPVPSPTPKTSPSSTPRSATPTPPTPVPSGCDTKATVQIDKDTAYFKSGGCATLTDLYNAQDGTGPLWVLDSNDNKVDGAGGSAKPTGRWLLTSNIKIEDDATLFVEGKDRGGDCDVLRIESTGSKYWEIFGHGGNMYFEGTKVTSWDTSKGKEREYKKNEGRSFIRCITQYDDNYSCSGGSNKDMGTCRMDIIDSTMGNMGYDASESYGLTWKVRGLCKNLSNLKLFDKRNVYGDIKNSDIYGMYYGMYSYGHEGGVWTNNKMHDNVQYGFDPHDDSDNLVIAHNVVYNNGNHGIIASKRCNNVEIYDNEVYGGGQAGIFLHRSSDNAKVYDNYIHDNDDAGIAFLESFDADIYDNRIVNCKYGIRLSLGSGDNDITNNTFDNISKYGLYTYKGSDSPDVSNGRPKGNKFEGNTVSNTKIGVLGKEGDDNIFKNNVFTNVDTFEFEKSKDTEWTGNSLGGGCLDRGKDFTKGSDTIPDC</sequence>
<feature type="domain" description="WSC" evidence="6">
    <location>
        <begin position="97"/>
        <end position="202"/>
    </location>
</feature>
<comment type="pathway">
    <text evidence="1">Protein modification; protein ubiquitination.</text>
</comment>
<keyword evidence="2" id="KW-0677">Repeat</keyword>
<dbReference type="InterPro" id="IPR022441">
    <property type="entry name" value="Para_beta_helix_rpt-2"/>
</dbReference>
<evidence type="ECO:0000256" key="4">
    <source>
        <dbReference type="SAM" id="MobiDB-lite"/>
    </source>
</evidence>
<accession>D8LRN0</accession>